<gene>
    <name evidence="8" type="ORF">OJ997_07040</name>
</gene>
<dbReference type="InterPro" id="IPR007627">
    <property type="entry name" value="RNA_pol_sigma70_r2"/>
</dbReference>
<name>A0A9X3N7T1_9ACTN</name>
<comment type="similarity">
    <text evidence="1">Belongs to the sigma-70 factor family. ECF subfamily.</text>
</comment>
<dbReference type="SUPFAM" id="SSF88946">
    <property type="entry name" value="Sigma2 domain of RNA polymerase sigma factors"/>
    <property type="match status" value="1"/>
</dbReference>
<evidence type="ECO:0000256" key="5">
    <source>
        <dbReference type="ARBA" id="ARBA00023163"/>
    </source>
</evidence>
<dbReference type="PANTHER" id="PTHR43133">
    <property type="entry name" value="RNA POLYMERASE ECF-TYPE SIGMA FACTO"/>
    <property type="match status" value="1"/>
</dbReference>
<sequence length="182" mass="20105">MADDRDLLKRIARGDERAFSAFYRAHLDAVVAYLRRRVPEPELAFDLAAETFAVVALRADTYGGDGPPAAWLFGIARNKLRESLRRGRVEDEARRALGLEPVALEDEALARVEERAAAGGPALARLLAQLPEPTRAALLARVVDERPYEEIAVVLECSEQVVRQRVHRGLARLRAGLEGDDA</sequence>
<keyword evidence="9" id="KW-1185">Reference proteome</keyword>
<feature type="domain" description="RNA polymerase sigma-70 region 2" evidence="6">
    <location>
        <begin position="22"/>
        <end position="87"/>
    </location>
</feature>
<feature type="domain" description="RNA polymerase sigma factor 70 region 4 type 2" evidence="7">
    <location>
        <begin position="122"/>
        <end position="173"/>
    </location>
</feature>
<accession>A0A9X3N7T1</accession>
<dbReference type="CDD" id="cd06171">
    <property type="entry name" value="Sigma70_r4"/>
    <property type="match status" value="1"/>
</dbReference>
<evidence type="ECO:0000313" key="8">
    <source>
        <dbReference type="EMBL" id="MDA0180045.1"/>
    </source>
</evidence>
<keyword evidence="5" id="KW-0804">Transcription</keyword>
<evidence type="ECO:0000256" key="4">
    <source>
        <dbReference type="ARBA" id="ARBA00023125"/>
    </source>
</evidence>
<reference evidence="8" key="1">
    <citation type="submission" date="2022-10" db="EMBL/GenBank/DDBJ databases">
        <title>The WGS of Solirubrobacter phytolaccae KCTC 29190.</title>
        <authorList>
            <person name="Jiang Z."/>
        </authorList>
    </citation>
    <scope>NUCLEOTIDE SEQUENCE</scope>
    <source>
        <strain evidence="8">KCTC 29190</strain>
    </source>
</reference>
<organism evidence="8 9">
    <name type="scientific">Solirubrobacter phytolaccae</name>
    <dbReference type="NCBI Taxonomy" id="1404360"/>
    <lineage>
        <taxon>Bacteria</taxon>
        <taxon>Bacillati</taxon>
        <taxon>Actinomycetota</taxon>
        <taxon>Thermoleophilia</taxon>
        <taxon>Solirubrobacterales</taxon>
        <taxon>Solirubrobacteraceae</taxon>
        <taxon>Solirubrobacter</taxon>
    </lineage>
</organism>
<comment type="caution">
    <text evidence="8">The sequence shown here is derived from an EMBL/GenBank/DDBJ whole genome shotgun (WGS) entry which is preliminary data.</text>
</comment>
<dbReference type="InterPro" id="IPR036388">
    <property type="entry name" value="WH-like_DNA-bd_sf"/>
</dbReference>
<evidence type="ECO:0000313" key="9">
    <source>
        <dbReference type="Proteomes" id="UP001147653"/>
    </source>
</evidence>
<evidence type="ECO:0000256" key="2">
    <source>
        <dbReference type="ARBA" id="ARBA00023015"/>
    </source>
</evidence>
<keyword evidence="2" id="KW-0805">Transcription regulation</keyword>
<evidence type="ECO:0000256" key="3">
    <source>
        <dbReference type="ARBA" id="ARBA00023082"/>
    </source>
</evidence>
<dbReference type="GO" id="GO:0003677">
    <property type="term" value="F:DNA binding"/>
    <property type="evidence" value="ECO:0007669"/>
    <property type="project" value="UniProtKB-KW"/>
</dbReference>
<dbReference type="SUPFAM" id="SSF88659">
    <property type="entry name" value="Sigma3 and sigma4 domains of RNA polymerase sigma factors"/>
    <property type="match status" value="1"/>
</dbReference>
<dbReference type="Pfam" id="PF04542">
    <property type="entry name" value="Sigma70_r2"/>
    <property type="match status" value="1"/>
</dbReference>
<dbReference type="EMBL" id="JAPDDP010000009">
    <property type="protein sequence ID" value="MDA0180045.1"/>
    <property type="molecule type" value="Genomic_DNA"/>
</dbReference>
<dbReference type="PANTHER" id="PTHR43133:SF58">
    <property type="entry name" value="ECF RNA POLYMERASE SIGMA FACTOR SIGD"/>
    <property type="match status" value="1"/>
</dbReference>
<dbReference type="GO" id="GO:0006352">
    <property type="term" value="P:DNA-templated transcription initiation"/>
    <property type="evidence" value="ECO:0007669"/>
    <property type="project" value="InterPro"/>
</dbReference>
<keyword evidence="3" id="KW-0731">Sigma factor</keyword>
<dbReference type="InterPro" id="IPR014284">
    <property type="entry name" value="RNA_pol_sigma-70_dom"/>
</dbReference>
<evidence type="ECO:0000259" key="7">
    <source>
        <dbReference type="Pfam" id="PF08281"/>
    </source>
</evidence>
<dbReference type="InterPro" id="IPR013324">
    <property type="entry name" value="RNA_pol_sigma_r3/r4-like"/>
</dbReference>
<proteinExistence type="inferred from homology"/>
<dbReference type="InterPro" id="IPR039425">
    <property type="entry name" value="RNA_pol_sigma-70-like"/>
</dbReference>
<dbReference type="GO" id="GO:0016987">
    <property type="term" value="F:sigma factor activity"/>
    <property type="evidence" value="ECO:0007669"/>
    <property type="project" value="UniProtKB-KW"/>
</dbReference>
<dbReference type="Gene3D" id="1.10.10.10">
    <property type="entry name" value="Winged helix-like DNA-binding domain superfamily/Winged helix DNA-binding domain"/>
    <property type="match status" value="1"/>
</dbReference>
<dbReference type="RefSeq" id="WP_270024355.1">
    <property type="nucleotide sequence ID" value="NZ_JAPDDP010000009.1"/>
</dbReference>
<dbReference type="InterPro" id="IPR013325">
    <property type="entry name" value="RNA_pol_sigma_r2"/>
</dbReference>
<dbReference type="Pfam" id="PF08281">
    <property type="entry name" value="Sigma70_r4_2"/>
    <property type="match status" value="1"/>
</dbReference>
<dbReference type="NCBIfam" id="TIGR02937">
    <property type="entry name" value="sigma70-ECF"/>
    <property type="match status" value="1"/>
</dbReference>
<evidence type="ECO:0000256" key="1">
    <source>
        <dbReference type="ARBA" id="ARBA00010641"/>
    </source>
</evidence>
<keyword evidence="4" id="KW-0238">DNA-binding</keyword>
<evidence type="ECO:0000259" key="6">
    <source>
        <dbReference type="Pfam" id="PF04542"/>
    </source>
</evidence>
<dbReference type="Proteomes" id="UP001147653">
    <property type="component" value="Unassembled WGS sequence"/>
</dbReference>
<dbReference type="InterPro" id="IPR013249">
    <property type="entry name" value="RNA_pol_sigma70_r4_t2"/>
</dbReference>
<dbReference type="Gene3D" id="1.10.1740.10">
    <property type="match status" value="1"/>
</dbReference>
<dbReference type="AlphaFoldDB" id="A0A9X3N7T1"/>
<protein>
    <submittedName>
        <fullName evidence="8">RNA polymerase sigma factor</fullName>
    </submittedName>
</protein>